<keyword evidence="5" id="KW-0963">Cytoplasm</keyword>
<dbReference type="EMBL" id="NCKU01000791">
    <property type="protein sequence ID" value="RWS14151.1"/>
    <property type="molecule type" value="Genomic_DNA"/>
</dbReference>
<organism evidence="12 13">
    <name type="scientific">Dinothrombium tinctorium</name>
    <dbReference type="NCBI Taxonomy" id="1965070"/>
    <lineage>
        <taxon>Eukaryota</taxon>
        <taxon>Metazoa</taxon>
        <taxon>Ecdysozoa</taxon>
        <taxon>Arthropoda</taxon>
        <taxon>Chelicerata</taxon>
        <taxon>Arachnida</taxon>
        <taxon>Acari</taxon>
        <taxon>Acariformes</taxon>
        <taxon>Trombidiformes</taxon>
        <taxon>Prostigmata</taxon>
        <taxon>Anystina</taxon>
        <taxon>Parasitengona</taxon>
        <taxon>Trombidioidea</taxon>
        <taxon>Trombidiidae</taxon>
        <taxon>Dinothrombium</taxon>
    </lineage>
</organism>
<dbReference type="InterPro" id="IPR051279">
    <property type="entry name" value="PP1-Reg/Actin-Interact_Protein"/>
</dbReference>
<evidence type="ECO:0000313" key="12">
    <source>
        <dbReference type="EMBL" id="RWS14151.1"/>
    </source>
</evidence>
<dbReference type="InterPro" id="IPR011993">
    <property type="entry name" value="PH-like_dom_sf"/>
</dbReference>
<evidence type="ECO:0000256" key="4">
    <source>
        <dbReference type="ARBA" id="ARBA00022475"/>
    </source>
</evidence>
<gene>
    <name evidence="12" type="ORF">B4U79_08716</name>
</gene>
<dbReference type="Gene3D" id="2.30.29.30">
    <property type="entry name" value="Pleckstrin-homology domain (PH domain)/Phosphotyrosine-binding domain (PTB)"/>
    <property type="match status" value="1"/>
</dbReference>
<feature type="compositionally biased region" description="Low complexity" evidence="9">
    <location>
        <begin position="1347"/>
        <end position="1360"/>
    </location>
</feature>
<reference evidence="12 13" key="1">
    <citation type="journal article" date="2018" name="Gigascience">
        <title>Genomes of trombidid mites reveal novel predicted allergens and laterally-transferred genes associated with secondary metabolism.</title>
        <authorList>
            <person name="Dong X."/>
            <person name="Chaisiri K."/>
            <person name="Xia D."/>
            <person name="Armstrong S.D."/>
            <person name="Fang Y."/>
            <person name="Donnelly M.J."/>
            <person name="Kadowaki T."/>
            <person name="McGarry J.W."/>
            <person name="Darby A.C."/>
            <person name="Makepeace B.L."/>
        </authorList>
    </citation>
    <scope>NUCLEOTIDE SEQUENCE [LARGE SCALE GENOMIC DNA]</scope>
    <source>
        <strain evidence="12">UoL-WK</strain>
    </source>
</reference>
<comment type="similarity">
    <text evidence="3">Belongs to the CARMIL family.</text>
</comment>
<feature type="region of interest" description="Disordered" evidence="9">
    <location>
        <begin position="979"/>
        <end position="1027"/>
    </location>
</feature>
<comment type="subcellular location">
    <subcellularLocation>
        <location evidence="1">Cell membrane</location>
    </subcellularLocation>
    <subcellularLocation>
        <location evidence="2">Cytoplasm</location>
    </subcellularLocation>
</comment>
<proteinExistence type="inferred from homology"/>
<evidence type="ECO:0000259" key="11">
    <source>
        <dbReference type="Pfam" id="PF17888"/>
    </source>
</evidence>
<dbReference type="Pfam" id="PF13516">
    <property type="entry name" value="LRR_6"/>
    <property type="match status" value="3"/>
</dbReference>
<protein>
    <submittedName>
        <fullName evidence="12">Leucine-rich repeat-containing protein 16A-like protein</fullName>
    </submittedName>
</protein>
<dbReference type="Gene3D" id="3.80.10.10">
    <property type="entry name" value="Ribonuclease Inhibitor"/>
    <property type="match status" value="1"/>
</dbReference>
<dbReference type="GO" id="GO:0005886">
    <property type="term" value="C:plasma membrane"/>
    <property type="evidence" value="ECO:0007669"/>
    <property type="project" value="UniProtKB-SubCell"/>
</dbReference>
<feature type="region of interest" description="Disordered" evidence="9">
    <location>
        <begin position="1319"/>
        <end position="1370"/>
    </location>
</feature>
<dbReference type="InterPro" id="IPR001611">
    <property type="entry name" value="Leu-rich_rpt"/>
</dbReference>
<feature type="compositionally biased region" description="Polar residues" evidence="9">
    <location>
        <begin position="1055"/>
        <end position="1074"/>
    </location>
</feature>
<dbReference type="PANTHER" id="PTHR24112">
    <property type="entry name" value="LEUCINE-RICH REPEAT, ISOFORM F-RELATED"/>
    <property type="match status" value="1"/>
</dbReference>
<feature type="compositionally biased region" description="Basic and acidic residues" evidence="9">
    <location>
        <begin position="1000"/>
        <end position="1010"/>
    </location>
</feature>
<feature type="compositionally biased region" description="Basic residues" evidence="9">
    <location>
        <begin position="1082"/>
        <end position="1092"/>
    </location>
</feature>
<evidence type="ECO:0000256" key="7">
    <source>
        <dbReference type="ARBA" id="ARBA00022737"/>
    </source>
</evidence>
<evidence type="ECO:0000256" key="5">
    <source>
        <dbReference type="ARBA" id="ARBA00022490"/>
    </source>
</evidence>
<evidence type="ECO:0000256" key="2">
    <source>
        <dbReference type="ARBA" id="ARBA00004496"/>
    </source>
</evidence>
<dbReference type="InterPro" id="IPR032675">
    <property type="entry name" value="LRR_dom_sf"/>
</dbReference>
<feature type="compositionally biased region" description="Low complexity" evidence="9">
    <location>
        <begin position="1280"/>
        <end position="1303"/>
    </location>
</feature>
<evidence type="ECO:0000256" key="6">
    <source>
        <dbReference type="ARBA" id="ARBA00022614"/>
    </source>
</evidence>
<keyword evidence="4" id="KW-1003">Cell membrane</keyword>
<feature type="domain" description="CARMIL pleckstrin homology" evidence="11">
    <location>
        <begin position="25"/>
        <end position="127"/>
    </location>
</feature>
<dbReference type="SUPFAM" id="SSF52047">
    <property type="entry name" value="RNI-like"/>
    <property type="match status" value="2"/>
</dbReference>
<dbReference type="InterPro" id="IPR031943">
    <property type="entry name" value="CARMIL_C"/>
</dbReference>
<evidence type="ECO:0000256" key="8">
    <source>
        <dbReference type="ARBA" id="ARBA00023136"/>
    </source>
</evidence>
<name>A0A443RFV6_9ACAR</name>
<feature type="region of interest" description="Disordered" evidence="9">
    <location>
        <begin position="1205"/>
        <end position="1238"/>
    </location>
</feature>
<comment type="caution">
    <text evidence="12">The sequence shown here is derived from an EMBL/GenBank/DDBJ whole genome shotgun (WGS) entry which is preliminary data.</text>
</comment>
<dbReference type="InterPro" id="IPR041245">
    <property type="entry name" value="CARMIL_PH"/>
</dbReference>
<dbReference type="OrthoDB" id="18598at2759"/>
<dbReference type="Proteomes" id="UP000285301">
    <property type="component" value="Unassembled WGS sequence"/>
</dbReference>
<keyword evidence="6" id="KW-0433">Leucine-rich repeat</keyword>
<dbReference type="Pfam" id="PF17888">
    <property type="entry name" value="Carm_PH"/>
    <property type="match status" value="1"/>
</dbReference>
<dbReference type="GO" id="GO:0016477">
    <property type="term" value="P:cell migration"/>
    <property type="evidence" value="ECO:0007669"/>
    <property type="project" value="TreeGrafter"/>
</dbReference>
<keyword evidence="8" id="KW-0472">Membrane</keyword>
<evidence type="ECO:0000256" key="1">
    <source>
        <dbReference type="ARBA" id="ARBA00004236"/>
    </source>
</evidence>
<dbReference type="SMART" id="SM00368">
    <property type="entry name" value="LRR_RI"/>
    <property type="match status" value="4"/>
</dbReference>
<feature type="region of interest" description="Disordered" evidence="9">
    <location>
        <begin position="1047"/>
        <end position="1094"/>
    </location>
</feature>
<keyword evidence="7" id="KW-0677">Repeat</keyword>
<dbReference type="GO" id="GO:0034315">
    <property type="term" value="P:regulation of Arp2/3 complex-mediated actin nucleation"/>
    <property type="evidence" value="ECO:0007669"/>
    <property type="project" value="TreeGrafter"/>
</dbReference>
<keyword evidence="13" id="KW-1185">Reference proteome</keyword>
<dbReference type="Pfam" id="PF16000">
    <property type="entry name" value="CARMIL_C"/>
    <property type="match status" value="1"/>
</dbReference>
<sequence length="1465" mass="160369">MLSLSQTIFSFTESVTNLLGHNVKISLKCLVKLEIKPEKMETKILAFSACRLFILSAKIPSKIEQSFHYMDIVAIESKKLSHLLLTVNLTPNETTKTLSFHSMDPEDGEEINLMIIQLGTAIKTIFPQVPLEYIIRRIDVFPESRLHAMIEYNEAIEKKAKDSLPATEAATFGSLSNMSPLINPCGNYSTQYACMCDYFNLPYREEVSWDVDTIYFSHNITELSLLDFEHLDSKDLVPIIAALAFNGYFTKFRASGVKIIGGSSGNRIDPEVGEQIVNLMKKSFTLEEVYLDNTGIKADFVNKLMLALLSNSHSNLHTIDLSHNTIEDKGIKTLCGFVAKINTTSPDSSATNPHPHKGLVHLNLSHTGLTSKGISELAEALSLNKALPSTLTYLNLSENVFKDDVNKLYNFLAQPNNIVSLDLSGTECCLDTIFGALLRGCTQKLAQLNLSRNQFCKKSHKEVTVLPSFKNFFTSTVSLKSINLSGNRLPIEALKSMLLGLACNEIASDIYINLSSNDFKSGGASVIEMVISDIRCLSGIDLSDNGFDTDVAGVITAISKNKSLKRLSIGKNFNNIKPKHMPRVLESLVLLLQDEESSLESLSIADSKLRTDTCLVINALSNNQSLVNIDITGNHMGLPGAKTLAKALQVNSKLESIFMDRNMVPTVGFIDIAYALERNFTLKHLPIPIQDITTAIKFGSPEKTEAAIAKIEELLRRNNAPHPFLRNRGLHSGSNAAQHHFSYDSGTYQMIDKLMVHLQDILSNWSVAGKGSIGSFRLKKNVDSSISSSESIDSKAEHVHKAESYLKEAINAKQLFTRLHQQFILGLPSTIDSNVSPSKPVDSKLHDFVFELKSTLENNIQETTALMLQCVQEQCPNVILNSEKLQHDLQRIHSNSINSRHFPSLSFLQNCLIEQVGSMINYKMEEVLLAIATHICDRVLDEVIECLSSSHRTLTESGTVSTMNQRSSTPDVLRTRTGTWFDAGSSKDSSTEGNLSSVECRGDMSSKEDSDNFGMATPKLPNQKRQSLYTRRLRPQSVMDGIATDEIPDLLPKAESTSGVSSIPFDSTSSNSSGDKLEHLGKSRPKRTKTRAPTRAAIISTGKVKKIEMVNENSDSNEHLDDGLDSFFRKPIIEPIKPSVLPNSKLGLNRSFLSCQNDKLNSDKFHFNQKSPADEMSTSLIVEQTSAMHQIGASHIYSRVDEVTRSRSSPNLGVRKQHQQQGPGVATTPEIPRNDSPGAEEVANILNRVSSPIPPEQHSELLAEMKAKGGKRSLAPTPTPQATTEETNVVSSSSVKTASSSTTTNAFGVRLRASTFGDVLKSPSKSSIKNEESSSIHEVPPKANGTKQSQPPSNSSSSSKQRPKSVVGLLGAKFEMGSEVSVDAVSESSENAQCSESIISGAKCVTESGPIDNKGQVKKTLAVFGGNASSSTSGSDFKPISRSKFYTSSSLSSNLQPNNKNASNN</sequence>
<evidence type="ECO:0000259" key="10">
    <source>
        <dbReference type="Pfam" id="PF16000"/>
    </source>
</evidence>
<feature type="compositionally biased region" description="Polar residues" evidence="9">
    <location>
        <begin position="986"/>
        <end position="997"/>
    </location>
</feature>
<feature type="domain" description="CARMIL C-terminal" evidence="10">
    <location>
        <begin position="872"/>
        <end position="1144"/>
    </location>
</feature>
<dbReference type="PANTHER" id="PTHR24112:SF66">
    <property type="entry name" value="LEUCINE-RICH REPEAT, ISOFORM F"/>
    <property type="match status" value="1"/>
</dbReference>
<evidence type="ECO:0000313" key="13">
    <source>
        <dbReference type="Proteomes" id="UP000285301"/>
    </source>
</evidence>
<evidence type="ECO:0000256" key="3">
    <source>
        <dbReference type="ARBA" id="ARBA00007298"/>
    </source>
</evidence>
<dbReference type="STRING" id="1965070.A0A443RFV6"/>
<dbReference type="GO" id="GO:0030027">
    <property type="term" value="C:lamellipodium"/>
    <property type="evidence" value="ECO:0007669"/>
    <property type="project" value="TreeGrafter"/>
</dbReference>
<evidence type="ECO:0000256" key="9">
    <source>
        <dbReference type="SAM" id="MobiDB-lite"/>
    </source>
</evidence>
<feature type="region of interest" description="Disordered" evidence="9">
    <location>
        <begin position="1268"/>
        <end position="1303"/>
    </location>
</feature>
<dbReference type="GO" id="GO:0005737">
    <property type="term" value="C:cytoplasm"/>
    <property type="evidence" value="ECO:0007669"/>
    <property type="project" value="UniProtKB-SubCell"/>
</dbReference>
<accession>A0A443RFV6</accession>